<protein>
    <submittedName>
        <fullName evidence="1">1628_t:CDS:1</fullName>
    </submittedName>
</protein>
<organism evidence="1 2">
    <name type="scientific">Scutellospora calospora</name>
    <dbReference type="NCBI Taxonomy" id="85575"/>
    <lineage>
        <taxon>Eukaryota</taxon>
        <taxon>Fungi</taxon>
        <taxon>Fungi incertae sedis</taxon>
        <taxon>Mucoromycota</taxon>
        <taxon>Glomeromycotina</taxon>
        <taxon>Glomeromycetes</taxon>
        <taxon>Diversisporales</taxon>
        <taxon>Gigasporaceae</taxon>
        <taxon>Scutellospora</taxon>
    </lineage>
</organism>
<accession>A0ACA9LJ68</accession>
<evidence type="ECO:0000313" key="1">
    <source>
        <dbReference type="EMBL" id="CAG8532664.1"/>
    </source>
</evidence>
<sequence length="1373" mass="160014">MSNNENKIDDSQVKLINVNLTESTFDSIEADNNEAINKTFINDGEPLESNQSNVAPSKLDDVANVKDEKINVTHDVLMDEEINENVNGEKQEESQYNLDRIPTEETTCVRDQSDYDINKTGKRRTTKTTRKDTLQDGSSSYNYQNSKTSPAARSSASVTNSSLGTTSSAFNISLRNEKKISAEHIKTVFHVHLPLNVKELGVPVIVGNIKELGSWNDPIVKLHQISRRTPPNCSNTYWVSDPVSISLKNLESIQEIRYKYVIVPSQLTTRKTKDFKTMIYEGFDDTSERVLLLRENQYDIWKNNEFLNISQVKDYYFAELIFNSLTPENLKEKIIEYQSIYSDRDHWVNAIHAVSIEFFRECLHKKNSREHRLLVLIFMGYYIHGIQRHTHNRVELPEKFPTHLLLDILEYVQEDTFPSDMHKIVMTACVTLIRHNISKGEFTWIKIFPVAKLLDPDFKFLESLKFRFDEKATQSFLYNLRDKAFNYIDQIKHSEPYANVGKWLISKCETMESLMYVWQNIIIDHTEDVNILLRHTLLERVQKNIQFKYDIVQLHKLFIELPPDFSELVAEAFRKRIIIHLKNGLGIPNYPSKHSEAIFQLLKSENLFWTSDDYIIVLELFSQFTDIEMLCHFHQLLDNFQDENEDIKERKKVFKICKKWYECLLNRLTASSHKQDTIFLIFYHASLLYERIGKHTILWEKIMELAAHSIKQFPESLIFKALPKIEKLHADVVGCFSQIVEEMLSASTKHIDDLLMIRIKHICASSGEQLVIPSLLSENFICHIIECLQISLPSYDADLDTIPTSFHLSLLNAADFWKMILRAKGCTKELNSLHYITKIKQAISQLGCNIINESIDIFLLQNIYKYDDDFLLKYFESVSIFDEDVKIHVTKEILESVKKQIREYMQTFENLNAFYVRYCSVTKVTDGHEYLDYLNEQKNMWESISLDQIRGLETWKYHYEILEVAKKIYKYNKSQTFYNVFEKILQEIPNEINVQTLVQVVIPEVFKSYIKYCSKFQNWEDIQLSFATMFWKNVKDINAELEFMVDYPMNQDPRYTMTLTHLSEILKLTQKLHQLSTVVEIFNVPRNEQDWLSEALNNLEEQSIFLGHLSAIFDSVNKYIGTIDENTNGWSLIKELSIAEEFINFLRSVAEHDLKNLINGVDDHSDERLIQEDTVSSLIQVKQFLIPLMNAASTLTLDTFVQELLKIAELNPTLSRKVTLCNSNNMALQNMYANISNRGEVTKEKIQNSVKIGTYKFEWKSADKRCSVKLSYPITKTRTVTYNFNDLQDLRGRALLIAKPDITIGDSNKKDKTKDIMDEFVNQVDIAQDIVNNIASKLIETGHFGYREFQDSVKGTEKMIQLAEKLKADLKKW</sequence>
<reference evidence="1" key="1">
    <citation type="submission" date="2021-06" db="EMBL/GenBank/DDBJ databases">
        <authorList>
            <person name="Kallberg Y."/>
            <person name="Tangrot J."/>
            <person name="Rosling A."/>
        </authorList>
    </citation>
    <scope>NUCLEOTIDE SEQUENCE</scope>
    <source>
        <strain evidence="1">AU212A</strain>
    </source>
</reference>
<evidence type="ECO:0000313" key="2">
    <source>
        <dbReference type="Proteomes" id="UP000789860"/>
    </source>
</evidence>
<dbReference type="Proteomes" id="UP000789860">
    <property type="component" value="Unassembled WGS sequence"/>
</dbReference>
<name>A0ACA9LJ68_9GLOM</name>
<gene>
    <name evidence="1" type="ORF">SCALOS_LOCUS4520</name>
</gene>
<dbReference type="EMBL" id="CAJVPM010006201">
    <property type="protein sequence ID" value="CAG8532664.1"/>
    <property type="molecule type" value="Genomic_DNA"/>
</dbReference>
<keyword evidence="2" id="KW-1185">Reference proteome</keyword>
<comment type="caution">
    <text evidence="1">The sequence shown here is derived from an EMBL/GenBank/DDBJ whole genome shotgun (WGS) entry which is preliminary data.</text>
</comment>
<proteinExistence type="predicted"/>